<gene>
    <name evidence="1" type="ORF">AC579_3463</name>
</gene>
<organism evidence="1 2">
    <name type="scientific">Pseudocercospora musae</name>
    <dbReference type="NCBI Taxonomy" id="113226"/>
    <lineage>
        <taxon>Eukaryota</taxon>
        <taxon>Fungi</taxon>
        <taxon>Dikarya</taxon>
        <taxon>Ascomycota</taxon>
        <taxon>Pezizomycotina</taxon>
        <taxon>Dothideomycetes</taxon>
        <taxon>Dothideomycetidae</taxon>
        <taxon>Mycosphaerellales</taxon>
        <taxon>Mycosphaerellaceae</taxon>
        <taxon>Pseudocercospora</taxon>
    </lineage>
</organism>
<evidence type="ECO:0000313" key="1">
    <source>
        <dbReference type="EMBL" id="KXT13053.1"/>
    </source>
</evidence>
<evidence type="ECO:0000313" key="2">
    <source>
        <dbReference type="Proteomes" id="UP000073492"/>
    </source>
</evidence>
<name>A0A139IE63_9PEZI</name>
<keyword evidence="2" id="KW-1185">Reference proteome</keyword>
<dbReference type="AlphaFoldDB" id="A0A139IE63"/>
<proteinExistence type="predicted"/>
<comment type="caution">
    <text evidence="1">The sequence shown here is derived from an EMBL/GenBank/DDBJ whole genome shotgun (WGS) entry which is preliminary data.</text>
</comment>
<reference evidence="1 2" key="1">
    <citation type="submission" date="2015-07" db="EMBL/GenBank/DDBJ databases">
        <title>Comparative genomics of the Sigatoka disease complex on banana suggests a link between parallel evolutionary changes in Pseudocercospora fijiensis and Pseudocercospora eumusae and increased virulence on the banana host.</title>
        <authorList>
            <person name="Chang T.-C."/>
            <person name="Salvucci A."/>
            <person name="Crous P.W."/>
            <person name="Stergiopoulos I."/>
        </authorList>
    </citation>
    <scope>NUCLEOTIDE SEQUENCE [LARGE SCALE GENOMIC DNA]</scope>
    <source>
        <strain evidence="1 2">CBS 116634</strain>
    </source>
</reference>
<dbReference type="Proteomes" id="UP000073492">
    <property type="component" value="Unassembled WGS sequence"/>
</dbReference>
<accession>A0A139IE63</accession>
<protein>
    <submittedName>
        <fullName evidence="1">Uncharacterized protein</fullName>
    </submittedName>
</protein>
<dbReference type="EMBL" id="LFZO01000131">
    <property type="protein sequence ID" value="KXT13053.1"/>
    <property type="molecule type" value="Genomic_DNA"/>
</dbReference>
<sequence length="93" mass="10208">MAESGSHFHRSLGAKTIHYQINHHQQTTTNNMPFAKQAFTVARRTISTQAMPTTAKSPVSTKLAAKTVAAGAGAFVAYDAVTKEQMEWSWKKN</sequence>